<dbReference type="Proteomes" id="UP000198697">
    <property type="component" value="Unassembled WGS sequence"/>
</dbReference>
<accession>A0A1I0HWK1</accession>
<protein>
    <submittedName>
        <fullName evidence="2">Uncharacterized protein</fullName>
    </submittedName>
</protein>
<dbReference type="STRING" id="82805.SAMN04487998_2999"/>
<dbReference type="EMBL" id="FOHS01000004">
    <property type="protein sequence ID" value="SET88462.1"/>
    <property type="molecule type" value="Genomic_DNA"/>
</dbReference>
<feature type="transmembrane region" description="Helical" evidence="1">
    <location>
        <begin position="87"/>
        <end position="104"/>
    </location>
</feature>
<dbReference type="AlphaFoldDB" id="A0A1I0HWK1"/>
<proteinExistence type="predicted"/>
<gene>
    <name evidence="2" type="ORF">SAMN04487998_2999</name>
</gene>
<keyword evidence="3" id="KW-1185">Reference proteome</keyword>
<feature type="transmembrane region" description="Helical" evidence="1">
    <location>
        <begin position="125"/>
        <end position="142"/>
    </location>
</feature>
<keyword evidence="1" id="KW-0812">Transmembrane</keyword>
<keyword evidence="1" id="KW-1133">Transmembrane helix</keyword>
<name>A0A1I0HWK1_9BACT</name>
<feature type="transmembrane region" description="Helical" evidence="1">
    <location>
        <begin position="148"/>
        <end position="167"/>
    </location>
</feature>
<evidence type="ECO:0000313" key="2">
    <source>
        <dbReference type="EMBL" id="SET88462.1"/>
    </source>
</evidence>
<evidence type="ECO:0000256" key="1">
    <source>
        <dbReference type="SAM" id="Phobius"/>
    </source>
</evidence>
<organism evidence="2 3">
    <name type="scientific">Hymenobacter actinosclerus</name>
    <dbReference type="NCBI Taxonomy" id="82805"/>
    <lineage>
        <taxon>Bacteria</taxon>
        <taxon>Pseudomonadati</taxon>
        <taxon>Bacteroidota</taxon>
        <taxon>Cytophagia</taxon>
        <taxon>Cytophagales</taxon>
        <taxon>Hymenobacteraceae</taxon>
        <taxon>Hymenobacter</taxon>
    </lineage>
</organism>
<evidence type="ECO:0000313" key="3">
    <source>
        <dbReference type="Proteomes" id="UP000198697"/>
    </source>
</evidence>
<sequence>MLYIMTSIHYHCSIIHSKLLLMMTRYLFPHRYKRLGWLLALAGASLWILEQTNLLTLPPFMTWLPSLWYDTNGMLPSGSGPDPRNNYDAYALIFIVGALLAACSREQHEDEYIGQLRLEALLKALYIYCGLLMLAILLVSGMDFLLVMQYAMFAPLLLFLLLFQLSLRRAQRTPAHD</sequence>
<keyword evidence="1" id="KW-0472">Membrane</keyword>
<reference evidence="3" key="1">
    <citation type="submission" date="2016-10" db="EMBL/GenBank/DDBJ databases">
        <authorList>
            <person name="Varghese N."/>
            <person name="Submissions S."/>
        </authorList>
    </citation>
    <scope>NUCLEOTIDE SEQUENCE [LARGE SCALE GENOMIC DNA]</scope>
    <source>
        <strain evidence="3">DSM 15310</strain>
    </source>
</reference>